<keyword evidence="2 7" id="KW-0812">Transmembrane</keyword>
<keyword evidence="10" id="KW-1185">Reference proteome</keyword>
<comment type="caution">
    <text evidence="9">The sequence shown here is derived from an EMBL/GenBank/DDBJ whole genome shotgun (WGS) entry which is preliminary data.</text>
</comment>
<organism evidence="9 10">
    <name type="scientific">Penicillium decumbens</name>
    <dbReference type="NCBI Taxonomy" id="69771"/>
    <lineage>
        <taxon>Eukaryota</taxon>
        <taxon>Fungi</taxon>
        <taxon>Dikarya</taxon>
        <taxon>Ascomycota</taxon>
        <taxon>Pezizomycotina</taxon>
        <taxon>Eurotiomycetes</taxon>
        <taxon>Eurotiomycetidae</taxon>
        <taxon>Eurotiales</taxon>
        <taxon>Aspergillaceae</taxon>
        <taxon>Penicillium</taxon>
    </lineage>
</organism>
<reference evidence="10" key="1">
    <citation type="journal article" date="2017" name="Nat. Microbiol.">
        <title>Global analysis of biosynthetic gene clusters reveals vast potential of secondary metabolite production in Penicillium species.</title>
        <authorList>
            <person name="Nielsen J.C."/>
            <person name="Grijseels S."/>
            <person name="Prigent S."/>
            <person name="Ji B."/>
            <person name="Dainat J."/>
            <person name="Nielsen K.F."/>
            <person name="Frisvad J.C."/>
            <person name="Workman M."/>
            <person name="Nielsen J."/>
        </authorList>
    </citation>
    <scope>NUCLEOTIDE SEQUENCE [LARGE SCALE GENOMIC DNA]</scope>
    <source>
        <strain evidence="10">IBT 11843</strain>
    </source>
</reference>
<feature type="domain" description="Rhodopsin" evidence="8">
    <location>
        <begin position="30"/>
        <end position="266"/>
    </location>
</feature>
<dbReference type="Proteomes" id="UP000191522">
    <property type="component" value="Unassembled WGS sequence"/>
</dbReference>
<feature type="transmembrane region" description="Helical" evidence="7">
    <location>
        <begin position="167"/>
        <end position="190"/>
    </location>
</feature>
<dbReference type="GO" id="GO:0016020">
    <property type="term" value="C:membrane"/>
    <property type="evidence" value="ECO:0007669"/>
    <property type="project" value="UniProtKB-SubCell"/>
</dbReference>
<dbReference type="InterPro" id="IPR049326">
    <property type="entry name" value="Rhodopsin_dom_fungi"/>
</dbReference>
<evidence type="ECO:0000256" key="1">
    <source>
        <dbReference type="ARBA" id="ARBA00004141"/>
    </source>
</evidence>
<accession>A0A1V6NRP0</accession>
<feature type="transmembrane region" description="Helical" evidence="7">
    <location>
        <begin position="12"/>
        <end position="34"/>
    </location>
</feature>
<evidence type="ECO:0000256" key="6">
    <source>
        <dbReference type="SAM" id="MobiDB-lite"/>
    </source>
</evidence>
<dbReference type="OrthoDB" id="444631at2759"/>
<feature type="compositionally biased region" description="Polar residues" evidence="6">
    <location>
        <begin position="280"/>
        <end position="293"/>
    </location>
</feature>
<feature type="transmembrane region" description="Helical" evidence="7">
    <location>
        <begin position="46"/>
        <end position="63"/>
    </location>
</feature>
<proteinExistence type="inferred from homology"/>
<dbReference type="OMA" id="YMKSFYA"/>
<sequence>MTMVASTSRGRSALAVSAVFTSLATFLVLIRIYTRAVMVKQMGADDYAIIVSLMFSWVFFGLFVGEVYHDMGQHLKLIPDATFTAQMMCFWASVPIYQCSLFTTKISILLQYRRVFATTRLRLACAILLGFIVVYGAWSVASAWANCVPIARFWDPSIPGFCFDRKALWFSNSAIHILTDLMILIYPMPVLKSLQLPRRQKLALMGVFALGGFVMITTILRFHSLLIISNSDDPTYDNVGAASWSAVECNVAIICASLPSTRAFLSQLLPHLFSTASNGYRSKTTRPSRTGRSAFTGHTGHHTDVQASVIGGRDEYGLDDLSPDGSIHSYDKKQKGKEEAFSGIKVTTLVTQEESNIARMASHNKSESTDKLV</sequence>
<evidence type="ECO:0000256" key="7">
    <source>
        <dbReference type="SAM" id="Phobius"/>
    </source>
</evidence>
<feature type="transmembrane region" description="Helical" evidence="7">
    <location>
        <begin position="202"/>
        <end position="222"/>
    </location>
</feature>
<evidence type="ECO:0000313" key="9">
    <source>
        <dbReference type="EMBL" id="OQD67192.1"/>
    </source>
</evidence>
<evidence type="ECO:0000259" key="8">
    <source>
        <dbReference type="Pfam" id="PF20684"/>
    </source>
</evidence>
<evidence type="ECO:0000256" key="5">
    <source>
        <dbReference type="ARBA" id="ARBA00038359"/>
    </source>
</evidence>
<dbReference type="AlphaFoldDB" id="A0A1V6NRP0"/>
<evidence type="ECO:0000313" key="10">
    <source>
        <dbReference type="Proteomes" id="UP000191522"/>
    </source>
</evidence>
<dbReference type="PANTHER" id="PTHR33048">
    <property type="entry name" value="PTH11-LIKE INTEGRAL MEMBRANE PROTEIN (AFU_ORTHOLOGUE AFUA_5G11245)"/>
    <property type="match status" value="1"/>
</dbReference>
<keyword evidence="4 7" id="KW-0472">Membrane</keyword>
<dbReference type="PANTHER" id="PTHR33048:SF132">
    <property type="entry name" value="MEMBRANE PROTEIN, PUTATIVE (AFU_ORTHOLOGUE AFUA_6G07820)-RELATED"/>
    <property type="match status" value="1"/>
</dbReference>
<dbReference type="STRING" id="69771.A0A1V6NRP0"/>
<feature type="transmembrane region" description="Helical" evidence="7">
    <location>
        <begin position="83"/>
        <end position="102"/>
    </location>
</feature>
<evidence type="ECO:0000256" key="4">
    <source>
        <dbReference type="ARBA" id="ARBA00023136"/>
    </source>
</evidence>
<feature type="region of interest" description="Disordered" evidence="6">
    <location>
        <begin position="280"/>
        <end position="300"/>
    </location>
</feature>
<evidence type="ECO:0000256" key="2">
    <source>
        <dbReference type="ARBA" id="ARBA00022692"/>
    </source>
</evidence>
<protein>
    <recommendedName>
        <fullName evidence="8">Rhodopsin domain-containing protein</fullName>
    </recommendedName>
</protein>
<dbReference type="EMBL" id="MDYL01000042">
    <property type="protein sequence ID" value="OQD67192.1"/>
    <property type="molecule type" value="Genomic_DNA"/>
</dbReference>
<keyword evidence="3 7" id="KW-1133">Transmembrane helix</keyword>
<dbReference type="Pfam" id="PF20684">
    <property type="entry name" value="Fung_rhodopsin"/>
    <property type="match status" value="1"/>
</dbReference>
<comment type="similarity">
    <text evidence="5">Belongs to the SAT4 family.</text>
</comment>
<name>A0A1V6NRP0_PENDC</name>
<gene>
    <name evidence="9" type="ORF">PENDEC_c042G06342</name>
</gene>
<evidence type="ECO:0000256" key="3">
    <source>
        <dbReference type="ARBA" id="ARBA00022989"/>
    </source>
</evidence>
<dbReference type="InterPro" id="IPR052337">
    <property type="entry name" value="SAT4-like"/>
</dbReference>
<feature type="transmembrane region" description="Helical" evidence="7">
    <location>
        <begin position="123"/>
        <end position="145"/>
    </location>
</feature>
<comment type="subcellular location">
    <subcellularLocation>
        <location evidence="1">Membrane</location>
        <topology evidence="1">Multi-pass membrane protein</topology>
    </subcellularLocation>
</comment>